<dbReference type="PRINTS" id="PR00909">
    <property type="entry name" value="SPERMDNBNDNG"/>
</dbReference>
<dbReference type="EMBL" id="WSRQ01000016">
    <property type="protein sequence ID" value="MVX64344.1"/>
    <property type="molecule type" value="Genomic_DNA"/>
</dbReference>
<dbReference type="STRING" id="225345.CLCHR_04640"/>
<dbReference type="PIRSF" id="PIRSF019574">
    <property type="entry name" value="Periplasmic_polyamine_BP"/>
    <property type="match status" value="1"/>
</dbReference>
<dbReference type="GO" id="GO:0019808">
    <property type="term" value="F:polyamine binding"/>
    <property type="evidence" value="ECO:0007669"/>
    <property type="project" value="InterPro"/>
</dbReference>
<evidence type="ECO:0000256" key="6">
    <source>
        <dbReference type="SAM" id="SignalP"/>
    </source>
</evidence>
<evidence type="ECO:0000256" key="1">
    <source>
        <dbReference type="ARBA" id="ARBA00004418"/>
    </source>
</evidence>
<keyword evidence="4" id="KW-0574">Periplasm</keyword>
<reference evidence="9 11" key="2">
    <citation type="submission" date="2018-08" db="EMBL/GenBank/DDBJ databases">
        <title>Genome of Clostridium chromiireducens C1, DSM12136.</title>
        <authorList>
            <person name="Xing M."/>
            <person name="Wei Y."/>
            <person name="Ang E.L."/>
            <person name="Zhao H."/>
            <person name="Zhang Y."/>
        </authorList>
    </citation>
    <scope>NUCLEOTIDE SEQUENCE [LARGE SCALE GENOMIC DNA]</scope>
    <source>
        <strain evidence="9 11">C1</strain>
    </source>
</reference>
<dbReference type="PROSITE" id="PS51257">
    <property type="entry name" value="PROKAR_LIPOPROTEIN"/>
    <property type="match status" value="1"/>
</dbReference>
<dbReference type="AlphaFoldDB" id="A0A1V4J0K9"/>
<dbReference type="InterPro" id="IPR006059">
    <property type="entry name" value="SBP"/>
</dbReference>
<dbReference type="EMBL" id="QXDJ01000009">
    <property type="protein sequence ID" value="RII32088.1"/>
    <property type="molecule type" value="Genomic_DNA"/>
</dbReference>
<reference evidence="8 10" key="1">
    <citation type="submission" date="2017-03" db="EMBL/GenBank/DDBJ databases">
        <title>Genome sequence of Clostridium chromiireducens DSM 23318.</title>
        <authorList>
            <person name="Poehlein A."/>
            <person name="Daniel R."/>
        </authorList>
    </citation>
    <scope>NUCLEOTIDE SEQUENCE [LARGE SCALE GENOMIC DNA]</scope>
    <source>
        <strain evidence="8 10">DSM 23318</strain>
    </source>
</reference>
<dbReference type="SUPFAM" id="SSF53850">
    <property type="entry name" value="Periplasmic binding protein-like II"/>
    <property type="match status" value="1"/>
</dbReference>
<dbReference type="InterPro" id="IPR001188">
    <property type="entry name" value="Sperm_putr-bd"/>
</dbReference>
<dbReference type="Proteomes" id="UP000656077">
    <property type="component" value="Unassembled WGS sequence"/>
</dbReference>
<organism evidence="8 10">
    <name type="scientific">Clostridium chromiireducens</name>
    <dbReference type="NCBI Taxonomy" id="225345"/>
    <lineage>
        <taxon>Bacteria</taxon>
        <taxon>Bacillati</taxon>
        <taxon>Bacillota</taxon>
        <taxon>Clostridia</taxon>
        <taxon>Eubacteriales</taxon>
        <taxon>Clostridiaceae</taxon>
        <taxon>Clostridium</taxon>
    </lineage>
</organism>
<dbReference type="Gene3D" id="3.40.190.10">
    <property type="entry name" value="Periplasmic binding protein-like II"/>
    <property type="match status" value="2"/>
</dbReference>
<accession>A0A1V4J0K9</accession>
<evidence type="ECO:0000313" key="7">
    <source>
        <dbReference type="EMBL" id="MVX64344.1"/>
    </source>
</evidence>
<protein>
    <submittedName>
        <fullName evidence="7">Extracellular solute-binding protein</fullName>
    </submittedName>
    <submittedName>
        <fullName evidence="9">Spermidine/putrescine ABC transporter substrate-binding protein</fullName>
    </submittedName>
    <submittedName>
        <fullName evidence="8">Spermidine/putrescine-binding periplasmic protein</fullName>
    </submittedName>
</protein>
<dbReference type="Proteomes" id="UP000191056">
    <property type="component" value="Unassembled WGS sequence"/>
</dbReference>
<feature type="binding site" evidence="5">
    <location>
        <position position="56"/>
    </location>
    <ligand>
        <name>spermidine</name>
        <dbReference type="ChEBI" id="CHEBI:57834"/>
    </ligand>
</feature>
<evidence type="ECO:0000313" key="8">
    <source>
        <dbReference type="EMBL" id="OPJ65689.1"/>
    </source>
</evidence>
<dbReference type="OrthoDB" id="9769319at2"/>
<feature type="chain" id="PRO_5036311454" evidence="6">
    <location>
        <begin position="25"/>
        <end position="365"/>
    </location>
</feature>
<evidence type="ECO:0000256" key="4">
    <source>
        <dbReference type="ARBA" id="ARBA00022764"/>
    </source>
</evidence>
<sequence>MIKGILKKFIVSIMMGTVTIMSLAGCGSNTQSTSGGSAGGNSSSGSKELNVICWSEYLPDEVLKGFEEKYGVTVNMTTFTDPDEMLAKVKSGSKGTYDMIIGPAQDIQILKSQDLIQKLDTSKIENYKNIDEQYLHESNDPKSEYSIPYLGTSILIAVNTDKIKDDIKSYKDLLNPKYKDTMVVVEDARPIVGIGLMTNGYKINDTSDEGLKKAGDFLTQLKPNIHAFNGDSPKTLLLNGECSLGLVYGGECALAAKENPAIKVVYPEEGIYFTFDMMMKVNEAKNAENADLLMNYILDPEVSATISKTFPYVNPNKAAKEVLGEEFKNNNIVNISEAEMKKSQGLQDIGENVSKITDLWTKFKG</sequence>
<evidence type="ECO:0000313" key="10">
    <source>
        <dbReference type="Proteomes" id="UP000191056"/>
    </source>
</evidence>
<evidence type="ECO:0000313" key="11">
    <source>
        <dbReference type="Proteomes" id="UP000265930"/>
    </source>
</evidence>
<feature type="signal peptide" evidence="6">
    <location>
        <begin position="1"/>
        <end position="24"/>
    </location>
</feature>
<evidence type="ECO:0000313" key="9">
    <source>
        <dbReference type="EMBL" id="RII32088.1"/>
    </source>
</evidence>
<gene>
    <name evidence="8" type="primary">potD</name>
    <name evidence="8" type="ORF">CLCHR_04640</name>
    <name evidence="9" type="ORF">D2A34_24510</name>
    <name evidence="7" type="ORF">GKZ28_11645</name>
</gene>
<dbReference type="GO" id="GO:0042597">
    <property type="term" value="C:periplasmic space"/>
    <property type="evidence" value="ECO:0007669"/>
    <property type="project" value="UniProtKB-SubCell"/>
</dbReference>
<comment type="subcellular location">
    <subcellularLocation>
        <location evidence="1">Periplasm</location>
    </subcellularLocation>
</comment>
<keyword evidence="2" id="KW-0813">Transport</keyword>
<dbReference type="RefSeq" id="WP_079438072.1">
    <property type="nucleotide sequence ID" value="NZ_MZGT01000005.1"/>
</dbReference>
<dbReference type="CDD" id="cd13590">
    <property type="entry name" value="PBP2_PotD_PotF_like"/>
    <property type="match status" value="1"/>
</dbReference>
<dbReference type="Proteomes" id="UP000265930">
    <property type="component" value="Unassembled WGS sequence"/>
</dbReference>
<comment type="caution">
    <text evidence="8">The sequence shown here is derived from an EMBL/GenBank/DDBJ whole genome shotgun (WGS) entry which is preliminary data.</text>
</comment>
<reference evidence="7" key="3">
    <citation type="submission" date="2019-12" db="EMBL/GenBank/DDBJ databases">
        <title>Microbes associate with the intestines of laboratory mice.</title>
        <authorList>
            <person name="Navarre W."/>
            <person name="Wong E."/>
        </authorList>
    </citation>
    <scope>NUCLEOTIDE SEQUENCE</scope>
    <source>
        <strain evidence="7">NM79_F5</strain>
    </source>
</reference>
<keyword evidence="10" id="KW-1185">Reference proteome</keyword>
<proteinExistence type="predicted"/>
<dbReference type="GO" id="GO:0015846">
    <property type="term" value="P:polyamine transport"/>
    <property type="evidence" value="ECO:0007669"/>
    <property type="project" value="InterPro"/>
</dbReference>
<name>A0A1V4J0K9_9CLOT</name>
<dbReference type="PANTHER" id="PTHR30222:SF17">
    <property type="entry name" value="SPERMIDINE_PUTRESCINE-BINDING PERIPLASMIC PROTEIN"/>
    <property type="match status" value="1"/>
</dbReference>
<dbReference type="PANTHER" id="PTHR30222">
    <property type="entry name" value="SPERMIDINE/PUTRESCINE-BINDING PERIPLASMIC PROTEIN"/>
    <property type="match status" value="1"/>
</dbReference>
<evidence type="ECO:0000256" key="3">
    <source>
        <dbReference type="ARBA" id="ARBA00022729"/>
    </source>
</evidence>
<dbReference type="EMBL" id="MZGT01000005">
    <property type="protein sequence ID" value="OPJ65689.1"/>
    <property type="molecule type" value="Genomic_DNA"/>
</dbReference>
<dbReference type="Pfam" id="PF13416">
    <property type="entry name" value="SBP_bac_8"/>
    <property type="match status" value="1"/>
</dbReference>
<keyword evidence="3 6" id="KW-0732">Signal</keyword>
<evidence type="ECO:0000256" key="2">
    <source>
        <dbReference type="ARBA" id="ARBA00022448"/>
    </source>
</evidence>
<evidence type="ECO:0000256" key="5">
    <source>
        <dbReference type="PIRSR" id="PIRSR019574-1"/>
    </source>
</evidence>